<dbReference type="AlphaFoldDB" id="A0A917H0R1"/>
<reference evidence="2" key="2">
    <citation type="submission" date="2020-09" db="EMBL/GenBank/DDBJ databases">
        <authorList>
            <person name="Sun Q."/>
            <person name="Zhou Y."/>
        </authorList>
    </citation>
    <scope>NUCLEOTIDE SEQUENCE</scope>
    <source>
        <strain evidence="2">CGMCC 1.12754</strain>
    </source>
</reference>
<evidence type="ECO:0000313" key="2">
    <source>
        <dbReference type="EMBL" id="GGG64218.1"/>
    </source>
</evidence>
<protein>
    <submittedName>
        <fullName evidence="2">Hydrolase</fullName>
    </submittedName>
</protein>
<dbReference type="GO" id="GO:0016787">
    <property type="term" value="F:hydrolase activity"/>
    <property type="evidence" value="ECO:0007669"/>
    <property type="project" value="UniProtKB-KW"/>
</dbReference>
<dbReference type="InterPro" id="IPR001279">
    <property type="entry name" value="Metallo-B-lactamas"/>
</dbReference>
<dbReference type="PANTHER" id="PTHR23131:SF4">
    <property type="entry name" value="METALLO-BETA-LACTAMASE SUPERFAMILY POTEIN"/>
    <property type="match status" value="1"/>
</dbReference>
<gene>
    <name evidence="2" type="ORF">GCM10011398_04680</name>
</gene>
<proteinExistence type="predicted"/>
<dbReference type="InterPro" id="IPR036866">
    <property type="entry name" value="RibonucZ/Hydroxyglut_hydro"/>
</dbReference>
<dbReference type="InterPro" id="IPR050662">
    <property type="entry name" value="Sec-metab_biosynth-thioest"/>
</dbReference>
<dbReference type="SUPFAM" id="SSF56281">
    <property type="entry name" value="Metallo-hydrolase/oxidoreductase"/>
    <property type="match status" value="1"/>
</dbReference>
<dbReference type="Pfam" id="PF00753">
    <property type="entry name" value="Lactamase_B"/>
    <property type="match status" value="1"/>
</dbReference>
<accession>A0A917H0R1</accession>
<comment type="caution">
    <text evidence="2">The sequence shown here is derived from an EMBL/GenBank/DDBJ whole genome shotgun (WGS) entry which is preliminary data.</text>
</comment>
<keyword evidence="2" id="KW-0378">Hydrolase</keyword>
<sequence>MKVLHDTITKLTLPTPYAVGDVHVYLLKGDTLSLIDAGVKTKEAWEALTYQLKQIGYQPNDIEQIILTHHHPDHIGLVGEFSRIQTIAGHSINNLWLTRNKSFLKRYQQFFNDYFVASGVPDSYMQFLDKLDLPLRYAGVGELTAKLDEGDVLPGHGDWQVIETKGHAQSHLSFLREADGAFLAGDHLLKHISPNPLLEPPIDEESERPKPILQYRTNLLKCLSLDIKTVYPGHGEIFTNVAELIPARLEKQEQRAAKVLDMLKEKEHTPFEICKKLFPKHIDHELDLTISETIGQLDFLENEGYITKYSDNDVFVYHVK</sequence>
<name>A0A917H0R1_9BACI</name>
<dbReference type="Gene3D" id="3.60.15.10">
    <property type="entry name" value="Ribonuclease Z/Hydroxyacylglutathione hydrolase-like"/>
    <property type="match status" value="1"/>
</dbReference>
<dbReference type="PANTHER" id="PTHR23131">
    <property type="entry name" value="ENDORIBONUCLEASE LACTB2"/>
    <property type="match status" value="1"/>
</dbReference>
<keyword evidence="3" id="KW-1185">Reference proteome</keyword>
<dbReference type="SMART" id="SM00849">
    <property type="entry name" value="Lactamase_B"/>
    <property type="match status" value="1"/>
</dbReference>
<organism evidence="2 3">
    <name type="scientific">Virgibacillus oceani</name>
    <dbReference type="NCBI Taxonomy" id="1479511"/>
    <lineage>
        <taxon>Bacteria</taxon>
        <taxon>Bacillati</taxon>
        <taxon>Bacillota</taxon>
        <taxon>Bacilli</taxon>
        <taxon>Bacillales</taxon>
        <taxon>Bacillaceae</taxon>
        <taxon>Virgibacillus</taxon>
    </lineage>
</organism>
<dbReference type="EMBL" id="BMFR01000001">
    <property type="protein sequence ID" value="GGG64218.1"/>
    <property type="molecule type" value="Genomic_DNA"/>
</dbReference>
<dbReference type="Proteomes" id="UP000622860">
    <property type="component" value="Unassembled WGS sequence"/>
</dbReference>
<dbReference type="RefSeq" id="WP_188453726.1">
    <property type="nucleotide sequence ID" value="NZ_BMFR01000001.1"/>
</dbReference>
<reference evidence="2" key="1">
    <citation type="journal article" date="2014" name="Int. J. Syst. Evol. Microbiol.">
        <title>Complete genome sequence of Corynebacterium casei LMG S-19264T (=DSM 44701T), isolated from a smear-ripened cheese.</title>
        <authorList>
            <consortium name="US DOE Joint Genome Institute (JGI-PGF)"/>
            <person name="Walter F."/>
            <person name="Albersmeier A."/>
            <person name="Kalinowski J."/>
            <person name="Ruckert C."/>
        </authorList>
    </citation>
    <scope>NUCLEOTIDE SEQUENCE</scope>
    <source>
        <strain evidence="2">CGMCC 1.12754</strain>
    </source>
</reference>
<evidence type="ECO:0000313" key="3">
    <source>
        <dbReference type="Proteomes" id="UP000622860"/>
    </source>
</evidence>
<feature type="domain" description="Metallo-beta-lactamase" evidence="1">
    <location>
        <begin position="21"/>
        <end position="234"/>
    </location>
</feature>
<evidence type="ECO:0000259" key="1">
    <source>
        <dbReference type="SMART" id="SM00849"/>
    </source>
</evidence>